<dbReference type="InterPro" id="IPR024388">
    <property type="entry name" value="Ribosomal_mL58"/>
</dbReference>
<evidence type="ECO:0000256" key="1">
    <source>
        <dbReference type="SAM" id="MobiDB-lite"/>
    </source>
</evidence>
<dbReference type="AlphaFoldDB" id="A0A292Q8Q7"/>
<dbReference type="EMBL" id="LN890948">
    <property type="protein sequence ID" value="CUS15335.1"/>
    <property type="molecule type" value="Genomic_DNA"/>
</dbReference>
<gene>
    <name evidence="2" type="ORF">GSTUAT00000592001</name>
</gene>
<proteinExistence type="predicted"/>
<feature type="region of interest" description="Disordered" evidence="1">
    <location>
        <begin position="88"/>
        <end position="108"/>
    </location>
</feature>
<dbReference type="Pfam" id="PF12824">
    <property type="entry name" value="MRP-L20"/>
    <property type="match status" value="1"/>
</dbReference>
<evidence type="ECO:0000313" key="2">
    <source>
        <dbReference type="EMBL" id="CUS15335.1"/>
    </source>
</evidence>
<name>A0A292Q8Q7_9PEZI</name>
<organism evidence="2 3">
    <name type="scientific">Tuber aestivum</name>
    <name type="common">summer truffle</name>
    <dbReference type="NCBI Taxonomy" id="59557"/>
    <lineage>
        <taxon>Eukaryota</taxon>
        <taxon>Fungi</taxon>
        <taxon>Dikarya</taxon>
        <taxon>Ascomycota</taxon>
        <taxon>Pezizomycotina</taxon>
        <taxon>Pezizomycetes</taxon>
        <taxon>Pezizales</taxon>
        <taxon>Tuberaceae</taxon>
        <taxon>Tuber</taxon>
    </lineage>
</organism>
<dbReference type="PANTHER" id="PTHR28266">
    <property type="entry name" value="54S RIBOSOMAL PROTEIN L20, MITOCHONDRIAL"/>
    <property type="match status" value="1"/>
</dbReference>
<dbReference type="GO" id="GO:0003735">
    <property type="term" value="F:structural constituent of ribosome"/>
    <property type="evidence" value="ECO:0007669"/>
    <property type="project" value="TreeGrafter"/>
</dbReference>
<evidence type="ECO:0000313" key="3">
    <source>
        <dbReference type="Proteomes" id="UP001412239"/>
    </source>
</evidence>
<dbReference type="Proteomes" id="UP001412239">
    <property type="component" value="Unassembled WGS sequence"/>
</dbReference>
<sequence length="217" mass="24918">MFNPAAFLRRDLLAIRSTTSASFAFIRHQSNSRRHTKRLRMPPHPDFKTHLTTNYPSLTHILHNPPAAAPSVFITPTLFLPKDDPRRALQAAASPTNGTPEEPELPPPVTEIKEKKYHLTPADFSRMRSLRKSNPNVWTRVKLAKKFGTSRFFAGMVAEASDKRKKKMWARVERVKERWGPRRKNARIDRTRRREGWGALMGSRFETGEKGGGRRVL</sequence>
<protein>
    <submittedName>
        <fullName evidence="2">Uncharacterized protein</fullName>
    </submittedName>
</protein>
<dbReference type="GO" id="GO:0005762">
    <property type="term" value="C:mitochondrial large ribosomal subunit"/>
    <property type="evidence" value="ECO:0007669"/>
    <property type="project" value="TreeGrafter"/>
</dbReference>
<accession>A0A292Q8Q7</accession>
<keyword evidence="3" id="KW-1185">Reference proteome</keyword>
<dbReference type="PANTHER" id="PTHR28266:SF1">
    <property type="entry name" value="LARGE RIBOSOMAL SUBUNIT PROTEIN ML58"/>
    <property type="match status" value="1"/>
</dbReference>
<reference evidence="2" key="1">
    <citation type="submission" date="2015-10" db="EMBL/GenBank/DDBJ databases">
        <authorList>
            <person name="Regsiter A."/>
            <person name="william w."/>
        </authorList>
    </citation>
    <scope>NUCLEOTIDE SEQUENCE</scope>
    <source>
        <strain evidence="2">Montdore</strain>
    </source>
</reference>